<protein>
    <submittedName>
        <fullName evidence="2">Uncharacterized protein</fullName>
    </submittedName>
</protein>
<dbReference type="WBParaSite" id="nRc.2.0.1.t02133-RA">
    <property type="protein sequence ID" value="nRc.2.0.1.t02133-RA"/>
    <property type="gene ID" value="nRc.2.0.1.g02133"/>
</dbReference>
<accession>A0A915HJH1</accession>
<sequence length="139" mass="15923">MQQRFDLHCEGRTFEGRTFEGRTFEGLTFAPIVQPERRVDKPSIFRVEVCLRARCVDHLEMESGNQFKSLLNRTDKPFTFRLGYSQSIQPHPATTHCRPGSGSHRLIHMIFTLLVYLTSVANWNKPTSLESSFGAPYCG</sequence>
<organism evidence="1 2">
    <name type="scientific">Romanomermis culicivorax</name>
    <name type="common">Nematode worm</name>
    <dbReference type="NCBI Taxonomy" id="13658"/>
    <lineage>
        <taxon>Eukaryota</taxon>
        <taxon>Metazoa</taxon>
        <taxon>Ecdysozoa</taxon>
        <taxon>Nematoda</taxon>
        <taxon>Enoplea</taxon>
        <taxon>Dorylaimia</taxon>
        <taxon>Mermithida</taxon>
        <taxon>Mermithoidea</taxon>
        <taxon>Mermithidae</taxon>
        <taxon>Romanomermis</taxon>
    </lineage>
</organism>
<dbReference type="Proteomes" id="UP000887565">
    <property type="component" value="Unplaced"/>
</dbReference>
<evidence type="ECO:0000313" key="2">
    <source>
        <dbReference type="WBParaSite" id="nRc.2.0.1.t02133-RA"/>
    </source>
</evidence>
<reference evidence="2" key="1">
    <citation type="submission" date="2022-11" db="UniProtKB">
        <authorList>
            <consortium name="WormBaseParasite"/>
        </authorList>
    </citation>
    <scope>IDENTIFICATION</scope>
</reference>
<name>A0A915HJH1_ROMCU</name>
<keyword evidence="1" id="KW-1185">Reference proteome</keyword>
<evidence type="ECO:0000313" key="1">
    <source>
        <dbReference type="Proteomes" id="UP000887565"/>
    </source>
</evidence>
<dbReference type="AlphaFoldDB" id="A0A915HJH1"/>
<proteinExistence type="predicted"/>